<accession>A0AAV3NLZ0</accession>
<organism evidence="1 2">
    <name type="scientific">Lithospermum erythrorhizon</name>
    <name type="common">Purple gromwell</name>
    <name type="synonym">Lithospermum officinale var. erythrorhizon</name>
    <dbReference type="NCBI Taxonomy" id="34254"/>
    <lineage>
        <taxon>Eukaryota</taxon>
        <taxon>Viridiplantae</taxon>
        <taxon>Streptophyta</taxon>
        <taxon>Embryophyta</taxon>
        <taxon>Tracheophyta</taxon>
        <taxon>Spermatophyta</taxon>
        <taxon>Magnoliopsida</taxon>
        <taxon>eudicotyledons</taxon>
        <taxon>Gunneridae</taxon>
        <taxon>Pentapetalae</taxon>
        <taxon>asterids</taxon>
        <taxon>lamiids</taxon>
        <taxon>Boraginales</taxon>
        <taxon>Boraginaceae</taxon>
        <taxon>Boraginoideae</taxon>
        <taxon>Lithospermeae</taxon>
        <taxon>Lithospermum</taxon>
    </lineage>
</organism>
<proteinExistence type="predicted"/>
<dbReference type="AlphaFoldDB" id="A0AAV3NLZ0"/>
<sequence>MEDYVIQANNQLQGAQALLVVEEEENGQDKEANNYLLNNPISATTPPQEATVEVKSIELTRSNELTRGLARPGFDPTGTGLTMTGDIYVTCHMASMVDDDVACHVMTRQRHVTATLVMTSALMWQGIRTERVFWTFELVWNEWATHPRPGPACSLHVGLSSTRPDGLVHAFWLAGPRVTGPSHA</sequence>
<name>A0AAV3NLZ0_LITER</name>
<dbReference type="Proteomes" id="UP001454036">
    <property type="component" value="Unassembled WGS sequence"/>
</dbReference>
<reference evidence="1 2" key="1">
    <citation type="submission" date="2024-01" db="EMBL/GenBank/DDBJ databases">
        <title>The complete chloroplast genome sequence of Lithospermum erythrorhizon: insights into the phylogenetic relationship among Boraginaceae species and the maternal lineages of purple gromwells.</title>
        <authorList>
            <person name="Okada T."/>
            <person name="Watanabe K."/>
        </authorList>
    </citation>
    <scope>NUCLEOTIDE SEQUENCE [LARGE SCALE GENOMIC DNA]</scope>
</reference>
<evidence type="ECO:0000313" key="2">
    <source>
        <dbReference type="Proteomes" id="UP001454036"/>
    </source>
</evidence>
<gene>
    <name evidence="1" type="ORF">LIER_01432</name>
</gene>
<protein>
    <submittedName>
        <fullName evidence="1">Uncharacterized protein</fullName>
    </submittedName>
</protein>
<comment type="caution">
    <text evidence="1">The sequence shown here is derived from an EMBL/GenBank/DDBJ whole genome shotgun (WGS) entry which is preliminary data.</text>
</comment>
<evidence type="ECO:0000313" key="1">
    <source>
        <dbReference type="EMBL" id="GAA0140003.1"/>
    </source>
</evidence>
<keyword evidence="2" id="KW-1185">Reference proteome</keyword>
<dbReference type="EMBL" id="BAABME010000137">
    <property type="protein sequence ID" value="GAA0140003.1"/>
    <property type="molecule type" value="Genomic_DNA"/>
</dbReference>